<dbReference type="EMBL" id="BAUL01000188">
    <property type="protein sequence ID" value="GAD97165.1"/>
    <property type="molecule type" value="Genomic_DNA"/>
</dbReference>
<feature type="compositionally biased region" description="Polar residues" evidence="2">
    <location>
        <begin position="2264"/>
        <end position="2279"/>
    </location>
</feature>
<reference evidence="6" key="1">
    <citation type="journal article" date="2014" name="Genome Announc.">
        <title>Draft genome sequence of the formaldehyde-resistant fungus Byssochlamys spectabilis No. 5 (anamorph Paecilomyces variotii No. 5) (NBRC109023).</title>
        <authorList>
            <person name="Oka T."/>
            <person name="Ekino K."/>
            <person name="Fukuda K."/>
            <person name="Nomura Y."/>
        </authorList>
    </citation>
    <scope>NUCLEOTIDE SEQUENCE [LARGE SCALE GENOMIC DNA]</scope>
    <source>
        <strain evidence="6">No. 5 / NBRC 109023</strain>
    </source>
</reference>
<protein>
    <submittedName>
        <fullName evidence="5">NACHT domain protein</fullName>
    </submittedName>
</protein>
<accession>V5I2K8</accession>
<dbReference type="OrthoDB" id="2546325at2759"/>
<feature type="region of interest" description="Disordered" evidence="2">
    <location>
        <begin position="2264"/>
        <end position="2283"/>
    </location>
</feature>
<evidence type="ECO:0000313" key="6">
    <source>
        <dbReference type="Proteomes" id="UP000018001"/>
    </source>
</evidence>
<dbReference type="Pfam" id="PF24883">
    <property type="entry name" value="NPHP3_N"/>
    <property type="match status" value="1"/>
</dbReference>
<sequence length="2325" mass="260531">MVLGIVMMTAMVPTIVGLNEATNGAREEKRRENNNEDKGGGNDRQNNQRKGNPRKQRFHLQATCAGNSGSQEMREQVHNAKVYVKTDGSDMDLFNGGFYTHPSFPPDNTAGFVTISPEKPPILRWVFLDAETHEMRWGSRPDSQGHVCGPFDWTKDEERITLEGWEGWLAVQLPEDERESGIWRLYFDRDDNGAQLPAGSRGLEICVRRELELDSTAISDLANQPLQCRLPSTFQRSQFDLIDPDGRSARAGSVYYLALHGLPATSDINSHHGPWHALSTNFRLRPLVSHPTTPVRFYLRYRIHGAEYIKMSARPASKEFGVPKGTQSTPQTGSSKILNSLSQEKGTSKSAATNQKLTVIRERTKAVSGEFKSQVGLSAEEVSELSPTIDGFFDTVAAERLRRMPHNGSKLDMAFRGASQLAFTVNSLRESVGGFALYTDEAAMLIWGSLMGVDQADILEKICAKFSRAAIGISLLLQYQHLFTATSTIQSEVAHVYADLLDLVARVTVDSGKGSRGGKVSLRGYHVDSTFRSYFKAFSNRRTHILELMWRTWGENRQGTPEVSAVRQFLEVQDRTLQTMLEGETSSRAEESFEWFDSYLTCFTTTKNHLLHITGSPGSGKSVLGDWIIERLQTSGDHADWDVIPYSIRADIPATTSSIGVLKNLVLQTLDRCVGDFGILDAIWNASQLSSNGADESQVEDALWKALRMPLKSASPVMFVIDGVDGLDGGNTAAAATFMTRLLRVISEYSSVKAIVLSRPLDKVPAGKVQHFGLADTHVLSDMRSAVYGMIRSSPQFNDVRGDKLSTLVDRIVVNSSGSFLWAELTVDYLKRQKSEHEMTSWLQTAPKSLSDNLDGHFEHIDVSQYETRCLLAWLLVSQRPLLIDEVRQLLDVEVKANKSTTRLPGSENQLLASVHPLIVERDGVVSFRHPIIKEHFVGVASNVKDYSNTGKFPFHLKEAHYDLLTRTLSWVKTHIYEEVALSFDTMEVSKQNEFFDSYSLLEYAARYGTTHLRSSPLVASNGEYKFSSSFKNAVPDSVLLALLEGSVHETQSTAHRAVQDHRLSVEVRKFVLGDKAEALLQSLILSARAALRVRAPHASEHCYEAWRLGRELLGRSSSIVIACAELFLYSTDGKFSTRNQTVTRREEVLKYLIWVGQDAGGFSYNHTLMYVEMLVQLYTDIGEDDNALPLSKAFYQRTIAKYGQQSSEAALITAFMEKRFPASRDGAFFDIAQSKHDYLTRTLDVTDPRRLESTLAMVKLYEDRGDKERAEGTLVSLWQALLASDVNSTSMLETKTDVALAYSGFLRRQGRNTEGEVILRTVWPDIEKSGIHSDGMYQRTLKVDSQLRDMQKDDLALPASLLVWNYYKRTGQTTSTQGVALAGTLLDTLHRGVLSSRTDKTTSGTTATVTAQERQLMRELVDSIVSSSSHISTSALEVTHMLTSTYIKEENWQEAIKFSSSVMKRIWPSVEKEGSSTSFKSDVAPHVVEIALDLAYAYFRTLQISKATAVYGNAATATITTEKVVVPRMMEVVTTIVEFYETTFQFPKAVSLLHRIHAFLKSRLGETHKYTLECLYMLANLSTRIGRRDEAERSYREIWLAGVHENKADDNTFKAASTLCTMYEEDENWSSALEMYRYLWPLALTQSQGDKPESAIVEKTYNNYSHVLEEKAKDNFEELYQVTADYRSAAMKLYGGRNDKTLRATLRLADICQLSGTRDDQAIALYEEAITGKKGIPTGSTQQPSSLQTLLTNAKHALALLYVRNKTTSTKAIPLYQEELQLSREQLGHASHTTLGWLRELAILYSRQGSQEYQLKATDLLHAYVFEILEYESNAQKLQESARYIAQIYLDCGYTTAAHKVLDELRHRIIYGSQVTPKLSVDRAYAVFLVAFGEVITQDGTYSNVMEELMNELLLHESFSKSLSSSGDFVPTLASGARLRQFQTEKNQTQSAKDTDSKLFEYFCGGVAASSVASKDIVQQFYNLCLREINHENYDVRIIESSTDTIRSLCDRSRFQDAYDLSVLLHSFVLRTSGLRTIESILSGIRACLYLSGHHTKKCPDRKMYNTMAAQSKVLLQDIIAASRNLGVQFSELPFSQINDLVTLLGEQENFEELEEILTDLWTSRIVQKTWSPDIVVWIGRRLVETRFCRGNTQGAIHLCRDICYNLQHVWGHNDKTTLEMSKLLSSLYTASNDPRSAMELHETALSELLNDSDAQNDPHAADAAAQHIQLLNSAQQRHGKWDKEPELYSNLIGRVSDRFGLKQTQPQSAAKGTTSEDSGVWRRPGSFSLDVADQSQHQNHLRRTSGAGLLGGFGLRRASIPAM</sequence>
<dbReference type="PANTHER" id="PTHR10039">
    <property type="entry name" value="AMELOGENIN"/>
    <property type="match status" value="1"/>
</dbReference>
<gene>
    <name evidence="5" type="ORF">PVAR5_5836</name>
</gene>
<dbReference type="InterPro" id="IPR027417">
    <property type="entry name" value="P-loop_NTPase"/>
</dbReference>
<dbReference type="HOGENOM" id="CLU_000739_1_1_1"/>
<dbReference type="SUPFAM" id="SSF52540">
    <property type="entry name" value="P-loop containing nucleoside triphosphate hydrolases"/>
    <property type="match status" value="1"/>
</dbReference>
<keyword evidence="3" id="KW-0732">Signal</keyword>
<feature type="chain" id="PRO_5004736566" evidence="3">
    <location>
        <begin position="18"/>
        <end position="2325"/>
    </location>
</feature>
<feature type="region of interest" description="Disordered" evidence="2">
    <location>
        <begin position="22"/>
        <end position="55"/>
    </location>
</feature>
<feature type="signal peptide" evidence="3">
    <location>
        <begin position="1"/>
        <end position="17"/>
    </location>
</feature>
<comment type="caution">
    <text evidence="5">The sequence shown here is derived from an EMBL/GenBank/DDBJ whole genome shotgun (WGS) entry which is preliminary data.</text>
</comment>
<dbReference type="Proteomes" id="UP000018001">
    <property type="component" value="Unassembled WGS sequence"/>
</dbReference>
<evidence type="ECO:0000256" key="3">
    <source>
        <dbReference type="SAM" id="SignalP"/>
    </source>
</evidence>
<dbReference type="InterPro" id="IPR011990">
    <property type="entry name" value="TPR-like_helical_dom_sf"/>
</dbReference>
<dbReference type="Gene3D" id="1.25.40.10">
    <property type="entry name" value="Tetratricopeptide repeat domain"/>
    <property type="match status" value="2"/>
</dbReference>
<dbReference type="PANTHER" id="PTHR10039:SF11">
    <property type="entry name" value="NACHT DOMAIN PROTEIN (AFU_ORTHOLOGUE AFUA_1G01490)"/>
    <property type="match status" value="1"/>
</dbReference>
<dbReference type="InterPro" id="IPR056884">
    <property type="entry name" value="NPHP3-like_N"/>
</dbReference>
<dbReference type="InParanoid" id="V5I2K8"/>
<keyword evidence="1" id="KW-0677">Repeat</keyword>
<proteinExistence type="predicted"/>
<feature type="domain" description="Nephrocystin 3-like N-terminal" evidence="4">
    <location>
        <begin position="602"/>
        <end position="759"/>
    </location>
</feature>
<feature type="compositionally biased region" description="Basic and acidic residues" evidence="2">
    <location>
        <begin position="25"/>
        <end position="41"/>
    </location>
</feature>
<dbReference type="Gene3D" id="3.40.50.300">
    <property type="entry name" value="P-loop containing nucleotide triphosphate hydrolases"/>
    <property type="match status" value="1"/>
</dbReference>
<evidence type="ECO:0000259" key="4">
    <source>
        <dbReference type="Pfam" id="PF24883"/>
    </source>
</evidence>
<evidence type="ECO:0000313" key="5">
    <source>
        <dbReference type="EMBL" id="GAD97165.1"/>
    </source>
</evidence>
<evidence type="ECO:0000256" key="1">
    <source>
        <dbReference type="ARBA" id="ARBA00022737"/>
    </source>
</evidence>
<organism evidence="5 6">
    <name type="scientific">Byssochlamys spectabilis (strain No. 5 / NBRC 109023)</name>
    <name type="common">Paecilomyces variotii</name>
    <dbReference type="NCBI Taxonomy" id="1356009"/>
    <lineage>
        <taxon>Eukaryota</taxon>
        <taxon>Fungi</taxon>
        <taxon>Dikarya</taxon>
        <taxon>Ascomycota</taxon>
        <taxon>Pezizomycotina</taxon>
        <taxon>Eurotiomycetes</taxon>
        <taxon>Eurotiomycetidae</taxon>
        <taxon>Eurotiales</taxon>
        <taxon>Thermoascaceae</taxon>
        <taxon>Paecilomyces</taxon>
    </lineage>
</organism>
<dbReference type="eggNOG" id="ENOG502SJEK">
    <property type="taxonomic scope" value="Eukaryota"/>
</dbReference>
<evidence type="ECO:0000256" key="2">
    <source>
        <dbReference type="SAM" id="MobiDB-lite"/>
    </source>
</evidence>
<dbReference type="SUPFAM" id="SSF48452">
    <property type="entry name" value="TPR-like"/>
    <property type="match status" value="1"/>
</dbReference>
<name>V5I2K8_BYSSN</name>
<keyword evidence="6" id="KW-1185">Reference proteome</keyword>